<evidence type="ECO:0000256" key="8">
    <source>
        <dbReference type="SAM" id="Phobius"/>
    </source>
</evidence>
<dbReference type="STRING" id="927664.SAMN05421780_107143"/>
<evidence type="ECO:0000256" key="1">
    <source>
        <dbReference type="ARBA" id="ARBA00004370"/>
    </source>
</evidence>
<keyword evidence="4" id="KW-0378">Hydrolase</keyword>
<dbReference type="NCBIfam" id="TIGR00706">
    <property type="entry name" value="SppA_dom"/>
    <property type="match status" value="1"/>
</dbReference>
<dbReference type="InterPro" id="IPR029045">
    <property type="entry name" value="ClpP/crotonase-like_dom_sf"/>
</dbReference>
<keyword evidence="8" id="KW-1133">Transmembrane helix</keyword>
<evidence type="ECO:0000313" key="10">
    <source>
        <dbReference type="EMBL" id="SFC62360.1"/>
    </source>
</evidence>
<evidence type="ECO:0000256" key="3">
    <source>
        <dbReference type="ARBA" id="ARBA00022670"/>
    </source>
</evidence>
<dbReference type="PANTHER" id="PTHR33209:SF1">
    <property type="entry name" value="PEPTIDASE S49 DOMAIN-CONTAINING PROTEIN"/>
    <property type="match status" value="1"/>
</dbReference>
<dbReference type="GO" id="GO:0008236">
    <property type="term" value="F:serine-type peptidase activity"/>
    <property type="evidence" value="ECO:0007669"/>
    <property type="project" value="UniProtKB-KW"/>
</dbReference>
<dbReference type="InterPro" id="IPR047272">
    <property type="entry name" value="S49_SppA_C"/>
</dbReference>
<evidence type="ECO:0000313" key="11">
    <source>
        <dbReference type="Proteomes" id="UP000199514"/>
    </source>
</evidence>
<dbReference type="Gene3D" id="6.20.330.10">
    <property type="match status" value="1"/>
</dbReference>
<keyword evidence="3 10" id="KW-0645">Protease</keyword>
<feature type="active site" description="Nucleophile" evidence="7">
    <location>
        <position position="390"/>
    </location>
</feature>
<dbReference type="InterPro" id="IPR004635">
    <property type="entry name" value="Pept_S49_SppA"/>
</dbReference>
<evidence type="ECO:0000256" key="5">
    <source>
        <dbReference type="ARBA" id="ARBA00022825"/>
    </source>
</evidence>
<feature type="active site" description="Proton donor/acceptor" evidence="7">
    <location>
        <position position="191"/>
    </location>
</feature>
<dbReference type="CDD" id="cd07023">
    <property type="entry name" value="S49_Sppa_N_C"/>
    <property type="match status" value="1"/>
</dbReference>
<dbReference type="GO" id="GO:0006465">
    <property type="term" value="P:signal peptide processing"/>
    <property type="evidence" value="ECO:0007669"/>
    <property type="project" value="InterPro"/>
</dbReference>
<dbReference type="SUPFAM" id="SSF52096">
    <property type="entry name" value="ClpP/crotonase"/>
    <property type="match status" value="2"/>
</dbReference>
<keyword evidence="11" id="KW-1185">Reference proteome</keyword>
<dbReference type="AlphaFoldDB" id="A0A1I1KY87"/>
<dbReference type="PANTHER" id="PTHR33209">
    <property type="entry name" value="PROTEASE 4"/>
    <property type="match status" value="1"/>
</dbReference>
<feature type="domain" description="Peptidase S49" evidence="9">
    <location>
        <begin position="374"/>
        <end position="526"/>
    </location>
</feature>
<keyword evidence="6 8" id="KW-0472">Membrane</keyword>
<dbReference type="Gene3D" id="3.90.226.10">
    <property type="entry name" value="2-enoyl-CoA Hydratase, Chain A, domain 1"/>
    <property type="match status" value="3"/>
</dbReference>
<dbReference type="EMBL" id="FOLE01000007">
    <property type="protein sequence ID" value="SFC62360.1"/>
    <property type="molecule type" value="Genomic_DNA"/>
</dbReference>
<reference evidence="10 11" key="1">
    <citation type="submission" date="2016-10" db="EMBL/GenBank/DDBJ databases">
        <authorList>
            <person name="de Groot N.N."/>
        </authorList>
    </citation>
    <scope>NUCLEOTIDE SEQUENCE [LARGE SCALE GENOMIC DNA]</scope>
    <source>
        <strain evidence="10 11">DSM 6793</strain>
    </source>
</reference>
<feature type="domain" description="Peptidase S49" evidence="9">
    <location>
        <begin position="123"/>
        <end position="276"/>
    </location>
</feature>
<protein>
    <submittedName>
        <fullName evidence="10">Protease-4</fullName>
    </submittedName>
</protein>
<evidence type="ECO:0000259" key="9">
    <source>
        <dbReference type="Pfam" id="PF01343"/>
    </source>
</evidence>
<organism evidence="10 11">
    <name type="scientific">Flexibacter flexilis DSM 6793</name>
    <dbReference type="NCBI Taxonomy" id="927664"/>
    <lineage>
        <taxon>Bacteria</taxon>
        <taxon>Pseudomonadati</taxon>
        <taxon>Bacteroidota</taxon>
        <taxon>Cytophagia</taxon>
        <taxon>Cytophagales</taxon>
        <taxon>Flexibacteraceae</taxon>
        <taxon>Flexibacter</taxon>
    </lineage>
</organism>
<evidence type="ECO:0000256" key="7">
    <source>
        <dbReference type="PIRSR" id="PIRSR001217-1"/>
    </source>
</evidence>
<dbReference type="RefSeq" id="WP_317040744.1">
    <property type="nucleotide sequence ID" value="NZ_FOLE01000007.1"/>
</dbReference>
<evidence type="ECO:0000256" key="2">
    <source>
        <dbReference type="ARBA" id="ARBA00008683"/>
    </source>
</evidence>
<dbReference type="CDD" id="cd07018">
    <property type="entry name" value="S49_SppA_67K_type"/>
    <property type="match status" value="1"/>
</dbReference>
<name>A0A1I1KY87_9BACT</name>
<dbReference type="InterPro" id="IPR047217">
    <property type="entry name" value="S49_SppA_67K_type_N"/>
</dbReference>
<comment type="subcellular location">
    <subcellularLocation>
        <location evidence="1">Membrane</location>
    </subcellularLocation>
</comment>
<dbReference type="InterPro" id="IPR002142">
    <property type="entry name" value="Peptidase_S49"/>
</dbReference>
<evidence type="ECO:0000256" key="6">
    <source>
        <dbReference type="ARBA" id="ARBA00023136"/>
    </source>
</evidence>
<keyword evidence="5" id="KW-0720">Serine protease</keyword>
<dbReference type="GO" id="GO:0016020">
    <property type="term" value="C:membrane"/>
    <property type="evidence" value="ECO:0007669"/>
    <property type="project" value="UniProtKB-SubCell"/>
</dbReference>
<dbReference type="PIRSF" id="PIRSF001217">
    <property type="entry name" value="Protease_4_SppA"/>
    <property type="match status" value="1"/>
</dbReference>
<dbReference type="InterPro" id="IPR004634">
    <property type="entry name" value="Pept_S49_pIV"/>
</dbReference>
<dbReference type="Pfam" id="PF01343">
    <property type="entry name" value="Peptidase_S49"/>
    <property type="match status" value="2"/>
</dbReference>
<sequence length="592" mass="65196">MQFLKYVLATVVGIFLTWVIGFLLFVGIAASASKGDAPILEENSVLKISFDAPIVERESGDNPFKDLNLPVGNDEGGIGIVEFKKTLARAKTDDNIKGIYLDMSSVRAGFASLEEIRNALIDFKKSGKFILAYGEMYSEGAYYVASVADKIYLNPAGLMEINGLSSNITFFKGTLAKLEVEPEIFKVGDFKSAVEPFFLDKMSEPSRLQTTSFLNSIYNHYLDKVAESRKIDRKQLEVISDSMLVRDAADALKYKIVTNLGYYDEVQDELRKLLKIEADDKIEFIGLSSYQKADDEKSELNEGKGSGDRVAVIFASGEITSGKGSDEVIGSDRIAEAIRKARLDKKVKAVVLRINSPGGSAMASDVMWREVMLTKKVKPIIASMSDVAASGGYYMAMGCNKIVAQPTTITGSIGVFGMMFNTQKLLNNKLGVTMDGVKTGEFSDLGNMTRPLTAYERKVIQQSVEKIYGEFTSKAAEGRHMKVEDLRAVASGRVWSGVEAKEKGLVDVLGGLDDAIKLAASEAKLKEGEYRIKQLPATQSFFEKIMSDLNNEADARIFNAQYGELAPYVRQIKHLQEIRGVQARLPFDISFE</sequence>
<keyword evidence="8" id="KW-0812">Transmembrane</keyword>
<dbReference type="Proteomes" id="UP000199514">
    <property type="component" value="Unassembled WGS sequence"/>
</dbReference>
<feature type="transmembrane region" description="Helical" evidence="8">
    <location>
        <begin position="7"/>
        <end position="30"/>
    </location>
</feature>
<comment type="similarity">
    <text evidence="2">Belongs to the peptidase S49 family.</text>
</comment>
<evidence type="ECO:0000256" key="4">
    <source>
        <dbReference type="ARBA" id="ARBA00022801"/>
    </source>
</evidence>
<accession>A0A1I1KY87</accession>
<gene>
    <name evidence="10" type="ORF">SAMN05421780_107143</name>
</gene>
<proteinExistence type="inferred from homology"/>
<dbReference type="NCBIfam" id="TIGR00705">
    <property type="entry name" value="SppA_67K"/>
    <property type="match status" value="1"/>
</dbReference>